<dbReference type="EMBL" id="CP110615">
    <property type="protein sequence ID" value="UZJ24497.1"/>
    <property type="molecule type" value="Genomic_DNA"/>
</dbReference>
<reference evidence="3" key="1">
    <citation type="submission" date="2022-10" db="EMBL/GenBank/DDBJ databases">
        <title>Rhodococcus sp.75.</title>
        <authorList>
            <person name="Sun M."/>
        </authorList>
    </citation>
    <scope>NUCLEOTIDE SEQUENCE</scope>
    <source>
        <strain evidence="3">75</strain>
    </source>
</reference>
<feature type="domain" description="Elongation factor G-binding protein C-terminal treble-clef zinc-finger" evidence="2">
    <location>
        <begin position="9"/>
        <end position="110"/>
    </location>
</feature>
<name>A0ABY6NYM9_9NOCA</name>
<protein>
    <submittedName>
        <fullName evidence="3">FBP domain-containing protein</fullName>
    </submittedName>
</protein>
<dbReference type="Proteomes" id="UP001164965">
    <property type="component" value="Chromosome"/>
</dbReference>
<dbReference type="Pfam" id="PF16571">
    <property type="entry name" value="FBP_C"/>
    <property type="match status" value="1"/>
</dbReference>
<proteinExistence type="predicted"/>
<evidence type="ECO:0000259" key="2">
    <source>
        <dbReference type="Pfam" id="PF16571"/>
    </source>
</evidence>
<dbReference type="RefSeq" id="WP_265382604.1">
    <property type="nucleotide sequence ID" value="NZ_CP110615.1"/>
</dbReference>
<evidence type="ECO:0000313" key="3">
    <source>
        <dbReference type="EMBL" id="UZJ24497.1"/>
    </source>
</evidence>
<evidence type="ECO:0000313" key="4">
    <source>
        <dbReference type="Proteomes" id="UP001164965"/>
    </source>
</evidence>
<sequence>MTTGAATSPEEDHHVGLALRHATGGPRRAQMCTLCLTTHTGNGVALMAAARAGAPGRRGDTAGIYTCSDLACSLYVRGKRSPAAGRSYKEDVDPADRAARIRARIAAFITACAEPRAPAPRPTCPPTHLPPGPLAPRTALCAHNAPRTAPDQRCARTTPVRGPPERPRVPRDPTGPQARFTAETTARSEAVVIDVARPTPQTTLSPTAHST</sequence>
<organism evidence="3 4">
    <name type="scientific">Rhodococcus antarcticus</name>
    <dbReference type="NCBI Taxonomy" id="2987751"/>
    <lineage>
        <taxon>Bacteria</taxon>
        <taxon>Bacillati</taxon>
        <taxon>Actinomycetota</taxon>
        <taxon>Actinomycetes</taxon>
        <taxon>Mycobacteriales</taxon>
        <taxon>Nocardiaceae</taxon>
        <taxon>Rhodococcus</taxon>
    </lineage>
</organism>
<dbReference type="InterPro" id="IPR032330">
    <property type="entry name" value="EF-G-binding_C"/>
</dbReference>
<feature type="region of interest" description="Disordered" evidence="1">
    <location>
        <begin position="146"/>
        <end position="188"/>
    </location>
</feature>
<keyword evidence="4" id="KW-1185">Reference proteome</keyword>
<accession>A0ABY6NYM9</accession>
<gene>
    <name evidence="3" type="ORF">RHODO2019_15380</name>
</gene>
<evidence type="ECO:0000256" key="1">
    <source>
        <dbReference type="SAM" id="MobiDB-lite"/>
    </source>
</evidence>